<keyword evidence="3" id="KW-1185">Reference proteome</keyword>
<dbReference type="SMART" id="SM00595">
    <property type="entry name" value="MADF"/>
    <property type="match status" value="1"/>
</dbReference>
<dbReference type="InterPro" id="IPR006578">
    <property type="entry name" value="MADF-dom"/>
</dbReference>
<protein>
    <recommendedName>
        <fullName evidence="1">MADF domain-containing protein</fullName>
    </recommendedName>
</protein>
<evidence type="ECO:0000313" key="3">
    <source>
        <dbReference type="Proteomes" id="UP001153636"/>
    </source>
</evidence>
<dbReference type="OrthoDB" id="6751518at2759"/>
<dbReference type="Proteomes" id="UP001153636">
    <property type="component" value="Chromosome 18"/>
</dbReference>
<organism evidence="2 3">
    <name type="scientific">Psylliodes chrysocephalus</name>
    <dbReference type="NCBI Taxonomy" id="3402493"/>
    <lineage>
        <taxon>Eukaryota</taxon>
        <taxon>Metazoa</taxon>
        <taxon>Ecdysozoa</taxon>
        <taxon>Arthropoda</taxon>
        <taxon>Hexapoda</taxon>
        <taxon>Insecta</taxon>
        <taxon>Pterygota</taxon>
        <taxon>Neoptera</taxon>
        <taxon>Endopterygota</taxon>
        <taxon>Coleoptera</taxon>
        <taxon>Polyphaga</taxon>
        <taxon>Cucujiformia</taxon>
        <taxon>Chrysomeloidea</taxon>
        <taxon>Chrysomelidae</taxon>
        <taxon>Galerucinae</taxon>
        <taxon>Alticini</taxon>
        <taxon>Psylliodes</taxon>
    </lineage>
</organism>
<dbReference type="EMBL" id="OV651830">
    <property type="protein sequence ID" value="CAH1105269.1"/>
    <property type="molecule type" value="Genomic_DNA"/>
</dbReference>
<dbReference type="PROSITE" id="PS51029">
    <property type="entry name" value="MADF"/>
    <property type="match status" value="1"/>
</dbReference>
<gene>
    <name evidence="2" type="ORF">PSYICH_LOCUS5815</name>
</gene>
<dbReference type="PANTHER" id="PTHR21505">
    <property type="entry name" value="MADF DOMAIN-CONTAINING PROTEIN-RELATED"/>
    <property type="match status" value="1"/>
</dbReference>
<reference evidence="2" key="1">
    <citation type="submission" date="2022-01" db="EMBL/GenBank/DDBJ databases">
        <authorList>
            <person name="King R."/>
        </authorList>
    </citation>
    <scope>NUCLEOTIDE SEQUENCE</scope>
</reference>
<evidence type="ECO:0000259" key="1">
    <source>
        <dbReference type="PROSITE" id="PS51029"/>
    </source>
</evidence>
<evidence type="ECO:0000313" key="2">
    <source>
        <dbReference type="EMBL" id="CAH1105269.1"/>
    </source>
</evidence>
<feature type="domain" description="MADF" evidence="1">
    <location>
        <begin position="18"/>
        <end position="120"/>
    </location>
</feature>
<dbReference type="AlphaFoldDB" id="A0A9P0CN88"/>
<dbReference type="Pfam" id="PF10545">
    <property type="entry name" value="MADF_DNA_bdg"/>
    <property type="match status" value="1"/>
</dbReference>
<sequence>MDNEKRFKFVWNRESIIALIELYRTHSVLYKTNDPQYHNKTKRQESLESIRMELNELSEFISRQCLEINDIKVKIHTLRTQFFKEYNKSKNTSSGAGTSEVIKPKLWCFDLLKFLVESETLTQSVSNLEESQFEQSTQSQIEIEYEDGTVYEGGIEDLSQNVTGETNKSEVSETIKIINGPGPTEETPKHEKTSIHKEVARFISKATTMLSEKKENVAPSDDIEAFSRTIAHELRKIKKTEILRGIKRKIFSDIMDAQDADN</sequence>
<accession>A0A9P0CN88</accession>
<proteinExistence type="predicted"/>
<name>A0A9P0CN88_9CUCU</name>
<dbReference type="PANTHER" id="PTHR21505:SF12">
    <property type="entry name" value="MADF DOMAIN-CONTAINING PROTEIN-RELATED"/>
    <property type="match status" value="1"/>
</dbReference>